<reference evidence="15" key="1">
    <citation type="journal article" date="2016" name="Nat. Genet.">
        <title>A high-quality carrot genome assembly provides new insights into carotenoid accumulation and asterid genome evolution.</title>
        <authorList>
            <person name="Iorizzo M."/>
            <person name="Ellison S."/>
            <person name="Senalik D."/>
            <person name="Zeng P."/>
            <person name="Satapoomin P."/>
            <person name="Huang J."/>
            <person name="Bowman M."/>
            <person name="Iovene M."/>
            <person name="Sanseverino W."/>
            <person name="Cavagnaro P."/>
            <person name="Yildiz M."/>
            <person name="Macko-Podgorni A."/>
            <person name="Moranska E."/>
            <person name="Grzebelus E."/>
            <person name="Grzebelus D."/>
            <person name="Ashrafi H."/>
            <person name="Zheng Z."/>
            <person name="Cheng S."/>
            <person name="Spooner D."/>
            <person name="Van Deynze A."/>
            <person name="Simon P."/>
        </authorList>
    </citation>
    <scope>NUCLEOTIDE SEQUENCE</scope>
    <source>
        <tissue evidence="15">Leaf</tissue>
    </source>
</reference>
<feature type="coiled-coil region" evidence="11">
    <location>
        <begin position="904"/>
        <end position="952"/>
    </location>
</feature>
<keyword evidence="4 10" id="KW-0067">ATP-binding</keyword>
<evidence type="ECO:0000256" key="10">
    <source>
        <dbReference type="PROSITE-ProRule" id="PRU00782"/>
    </source>
</evidence>
<keyword evidence="8 10" id="KW-0505">Motor protein</keyword>
<feature type="domain" description="Dilute" evidence="12">
    <location>
        <begin position="1029"/>
        <end position="1298"/>
    </location>
</feature>
<dbReference type="GO" id="GO:0030048">
    <property type="term" value="P:actin filament-based movement"/>
    <property type="evidence" value="ECO:0007669"/>
    <property type="project" value="UniProtKB-ARBA"/>
</dbReference>
<dbReference type="PROSITE" id="PS51126">
    <property type="entry name" value="DILUTE"/>
    <property type="match status" value="1"/>
</dbReference>
<evidence type="ECO:0000256" key="11">
    <source>
        <dbReference type="SAM" id="Coils"/>
    </source>
</evidence>
<dbReference type="Gene3D" id="1.20.120.720">
    <property type="entry name" value="Myosin VI head, motor domain, U50 subdomain"/>
    <property type="match status" value="1"/>
</dbReference>
<dbReference type="GO" id="GO:0007015">
    <property type="term" value="P:actin filament organization"/>
    <property type="evidence" value="ECO:0007669"/>
    <property type="project" value="TreeGrafter"/>
</dbReference>
<feature type="domain" description="Myosin motor" evidence="13">
    <location>
        <begin position="62"/>
        <end position="736"/>
    </location>
</feature>
<evidence type="ECO:0000259" key="14">
    <source>
        <dbReference type="PROSITE" id="PS51844"/>
    </source>
</evidence>
<evidence type="ECO:0000259" key="12">
    <source>
        <dbReference type="PROSITE" id="PS51126"/>
    </source>
</evidence>
<evidence type="ECO:0000256" key="3">
    <source>
        <dbReference type="ARBA" id="ARBA00022741"/>
    </source>
</evidence>
<dbReference type="SUPFAM" id="SSF52540">
    <property type="entry name" value="P-loop containing nucleoside triphosphate hydrolases"/>
    <property type="match status" value="1"/>
</dbReference>
<evidence type="ECO:0000256" key="4">
    <source>
        <dbReference type="ARBA" id="ARBA00022840"/>
    </source>
</evidence>
<protein>
    <recommendedName>
        <fullName evidence="17">Myosin motor domain-containing protein</fullName>
    </recommendedName>
</protein>
<dbReference type="InterPro" id="IPR027417">
    <property type="entry name" value="P-loop_NTPase"/>
</dbReference>
<dbReference type="GO" id="GO:0051015">
    <property type="term" value="F:actin filament binding"/>
    <property type="evidence" value="ECO:0007669"/>
    <property type="project" value="TreeGrafter"/>
</dbReference>
<keyword evidence="7 10" id="KW-0518">Myosin</keyword>
<dbReference type="PANTHER" id="PTHR13140:SF761">
    <property type="entry name" value="MYOSIN-7"/>
    <property type="match status" value="1"/>
</dbReference>
<dbReference type="PANTHER" id="PTHR13140">
    <property type="entry name" value="MYOSIN"/>
    <property type="match status" value="1"/>
</dbReference>
<dbReference type="GO" id="GO:0005516">
    <property type="term" value="F:calmodulin binding"/>
    <property type="evidence" value="ECO:0007669"/>
    <property type="project" value="UniProtKB-KW"/>
</dbReference>
<evidence type="ECO:0000256" key="5">
    <source>
        <dbReference type="ARBA" id="ARBA00022860"/>
    </source>
</evidence>
<evidence type="ECO:0000256" key="7">
    <source>
        <dbReference type="ARBA" id="ARBA00023123"/>
    </source>
</evidence>
<dbReference type="SMART" id="SM00242">
    <property type="entry name" value="MYSc"/>
    <property type="match status" value="1"/>
</dbReference>
<dbReference type="InterPro" id="IPR002710">
    <property type="entry name" value="Dilute_dom"/>
</dbReference>
<dbReference type="Gene3D" id="3.40.850.10">
    <property type="entry name" value="Kinesin motor domain"/>
    <property type="match status" value="1"/>
</dbReference>
<dbReference type="Pfam" id="PF02736">
    <property type="entry name" value="Myosin_N"/>
    <property type="match status" value="1"/>
</dbReference>
<dbReference type="PROSITE" id="PS51844">
    <property type="entry name" value="SH3_LIKE"/>
    <property type="match status" value="1"/>
</dbReference>
<dbReference type="Pfam" id="PF00612">
    <property type="entry name" value="IQ"/>
    <property type="match status" value="2"/>
</dbReference>
<dbReference type="PROSITE" id="PS51456">
    <property type="entry name" value="MYOSIN_MOTOR"/>
    <property type="match status" value="1"/>
</dbReference>
<dbReference type="InterPro" id="IPR004009">
    <property type="entry name" value="SH3_Myosin"/>
</dbReference>
<dbReference type="InterPro" id="IPR000048">
    <property type="entry name" value="IQ_motif_EF-hand-BS"/>
</dbReference>
<keyword evidence="3 10" id="KW-0547">Nucleotide-binding</keyword>
<dbReference type="Gene3D" id="1.20.58.530">
    <property type="match status" value="1"/>
</dbReference>
<dbReference type="InterPro" id="IPR036018">
    <property type="entry name" value="MYSc_Myo11"/>
</dbReference>
<dbReference type="EMBL" id="CP093349">
    <property type="protein sequence ID" value="WOH08647.1"/>
    <property type="molecule type" value="Genomic_DNA"/>
</dbReference>
<dbReference type="GO" id="GO:0016459">
    <property type="term" value="C:myosin complex"/>
    <property type="evidence" value="ECO:0007669"/>
    <property type="project" value="UniProtKB-KW"/>
</dbReference>
<sequence length="1350" mass="153174">MTTSKTVVVGSHVWVDDPEVAWKDGDVTEVRGDVITVRCTSGEKVVRKISTIFPKDTELPSNGVDDMTKLTYLDEPGVLQNLSCRFGVNEIYTYTGRILIAVNPFQRLPHLYEKDLMKQYKGAALHDLSPHPFAIADSAYKKMIDEGISQSILVSGESGAGKTESTKMLMQYLAYMGGKAAADGRSVEQQVLQSNPVLEAFGNAKTVRNNNSSRFGKFVEIQFNDRGKISGAAIRTYLLERSRVCQVSDPERNYHCFYMICAAPPEDAERYKVGNPRTYHYLNQSKCIELDAMDDSKEYVETKRAMNVVGIGPDEQDAIFRVVAAVLHLGNIEFKKGGDSDSSTPKDDQSRLHLKTAAELFMCDEKSLEDSLCKRVIVTRGEAITKHLDPAAAAISRDALAKTVYSRLFDWIVKKINDTIGQDPGSKYLIGVLDIYGFESFKTNSFEQFCINLTNEKLQQHFNQHVFKMEQEEYKKEAIDWSYIEFVDNQDILDLIEKKPGGIIALLDEACILPRSTHKTFAEKLYQTFSSHKRFKKPKFSQTDFTICHYAGDVTYQSEFFLDKNKDYVIGEHQDLMSASRSPFVSGLFPPLPVQSSNKSKFSSIGSRFKQQLQSLLETLSATEPHYVRCIKPNNLLKPGIFENKNALHQLQCGGVMEAIRISRAGFPTRKTFDEFKTRFRLLEPDILGGRYDEVTACKKLLEKTGLKGYQVGKTKVFLRAGQMAELDAHLTELLGKSAIIIQSKFRSYHAHRDFTRLRFCVIPFQTYCRRQVARQRYETAKRLVQSAINIQAGIRGMSARLNFRTRKQTKAAKMQVNTCVTTCWYSYKRMKEHMSKLDPKSNLEPKSKLEQEVEELTGQLQLEKRMRAEETEKLKSDLEKMRLQFQGGKVSGFPIGASDNEVINALTAENEKLKSQVNTLENRIIQLKTDMQRLEEKLSDIEVEGHVLRQQTVQTGSPTAEGQYVSVNLDWGLKKELTRKFPEHIEDLIRCVTKNVGFSQKKPVAAVTMFRCLMQWKSFEADRSRVFDILIQMIGSKIEDEGDNELIIYWYSNTSTLLFLLQRSFKTKTQPTGFFGRMTQGFLSSPSDVGGTQEVEPKYPAIRFKQQLTAYVEKIYTIVRNNLKKELSPSLDYFTQLPDDSPDKHWDSILHTLKKSLRTFKDNYVHPVLVQKIFTQTFSYINVKIFNSFLLHQECCSLVNGEFLEAGLGVIELWCDQAALYAGSSWDELTHIRQAVGFLAMQDKSKVTYTDLTNNLCPGLSVQQLHRICTLVNSNGKKANSCVSADIFSQMKKIMTADVDVNSLLLDDNSSIPVTVDELNDPTTKVEGISDVEPPSELVELEAFKFLKG</sequence>
<dbReference type="SMART" id="SM01132">
    <property type="entry name" value="DIL"/>
    <property type="match status" value="1"/>
</dbReference>
<keyword evidence="2" id="KW-0677">Repeat</keyword>
<feature type="domain" description="Myosin N-terminal SH3-like" evidence="14">
    <location>
        <begin position="8"/>
        <end position="57"/>
    </location>
</feature>
<dbReference type="InterPro" id="IPR001609">
    <property type="entry name" value="Myosin_head_motor_dom-like"/>
</dbReference>
<proteinExistence type="inferred from homology"/>
<dbReference type="PROSITE" id="PS50096">
    <property type="entry name" value="IQ"/>
    <property type="match status" value="1"/>
</dbReference>
<comment type="similarity">
    <text evidence="1">Belongs to the TRAFAC class myosin-kinesin ATPase superfamily. Myosin family. Plant myosin class XI subfamily.</text>
</comment>
<evidence type="ECO:0000259" key="13">
    <source>
        <dbReference type="PROSITE" id="PS51456"/>
    </source>
</evidence>
<dbReference type="CDD" id="cd01384">
    <property type="entry name" value="MYSc_Myo11"/>
    <property type="match status" value="1"/>
</dbReference>
<dbReference type="FunFam" id="1.20.120.720:FF:000011">
    <property type="entry name" value="Myosin 2"/>
    <property type="match status" value="1"/>
</dbReference>
<keyword evidence="16" id="KW-1185">Reference proteome</keyword>
<evidence type="ECO:0000256" key="2">
    <source>
        <dbReference type="ARBA" id="ARBA00022737"/>
    </source>
</evidence>
<dbReference type="FunFam" id="1.10.10.820:FF:000001">
    <property type="entry name" value="Myosin heavy chain"/>
    <property type="match status" value="1"/>
</dbReference>
<dbReference type="GO" id="GO:0000146">
    <property type="term" value="F:microfilament motor activity"/>
    <property type="evidence" value="ECO:0007669"/>
    <property type="project" value="TreeGrafter"/>
</dbReference>
<dbReference type="SMART" id="SM00015">
    <property type="entry name" value="IQ"/>
    <property type="match status" value="3"/>
</dbReference>
<evidence type="ECO:0000313" key="16">
    <source>
        <dbReference type="Proteomes" id="UP000077755"/>
    </source>
</evidence>
<evidence type="ECO:0000313" key="15">
    <source>
        <dbReference type="EMBL" id="WOH08647.1"/>
    </source>
</evidence>
<gene>
    <name evidence="15" type="ORF">DCAR_0728091</name>
</gene>
<reference evidence="15" key="2">
    <citation type="submission" date="2022-03" db="EMBL/GenBank/DDBJ databases">
        <title>Draft title - Genomic analysis of global carrot germplasm unveils the trajectory of domestication and the origin of high carotenoid orange carrot.</title>
        <authorList>
            <person name="Iorizzo M."/>
            <person name="Ellison S."/>
            <person name="Senalik D."/>
            <person name="Macko-Podgorni A."/>
            <person name="Grzebelus D."/>
            <person name="Bostan H."/>
            <person name="Rolling W."/>
            <person name="Curaba J."/>
            <person name="Simon P."/>
        </authorList>
    </citation>
    <scope>NUCLEOTIDE SEQUENCE</scope>
    <source>
        <tissue evidence="15">Leaf</tissue>
    </source>
</reference>
<dbReference type="FunFam" id="1.20.58.530:FF:000002">
    <property type="entry name" value="Class V myosin"/>
    <property type="match status" value="1"/>
</dbReference>
<dbReference type="Pfam" id="PF01843">
    <property type="entry name" value="DIL"/>
    <property type="match status" value="1"/>
</dbReference>
<evidence type="ECO:0000256" key="8">
    <source>
        <dbReference type="ARBA" id="ARBA00023175"/>
    </source>
</evidence>
<keyword evidence="5" id="KW-0112">Calmodulin-binding</keyword>
<dbReference type="Gene3D" id="1.10.10.820">
    <property type="match status" value="1"/>
</dbReference>
<name>A0AAF1B998_DAUCS</name>
<evidence type="ECO:0008006" key="17">
    <source>
        <dbReference type="Google" id="ProtNLM"/>
    </source>
</evidence>
<dbReference type="Gene3D" id="3.30.70.1590">
    <property type="match status" value="1"/>
</dbReference>
<dbReference type="GO" id="GO:0016020">
    <property type="term" value="C:membrane"/>
    <property type="evidence" value="ECO:0007669"/>
    <property type="project" value="TreeGrafter"/>
</dbReference>
<dbReference type="Proteomes" id="UP000077755">
    <property type="component" value="Chromosome 7"/>
</dbReference>
<evidence type="ECO:0000256" key="6">
    <source>
        <dbReference type="ARBA" id="ARBA00023054"/>
    </source>
</evidence>
<keyword evidence="6 11" id="KW-0175">Coiled coil</keyword>
<evidence type="ECO:0000256" key="1">
    <source>
        <dbReference type="ARBA" id="ARBA00008049"/>
    </source>
</evidence>
<feature type="binding site" evidence="10">
    <location>
        <begin position="156"/>
        <end position="163"/>
    </location>
    <ligand>
        <name>ATP</name>
        <dbReference type="ChEBI" id="CHEBI:30616"/>
    </ligand>
</feature>
<feature type="coiled-coil region" evidence="11">
    <location>
        <begin position="847"/>
        <end position="874"/>
    </location>
</feature>
<dbReference type="GO" id="GO:0005737">
    <property type="term" value="C:cytoplasm"/>
    <property type="evidence" value="ECO:0007669"/>
    <property type="project" value="TreeGrafter"/>
</dbReference>
<evidence type="ECO:0000256" key="9">
    <source>
        <dbReference type="ARBA" id="ARBA00023203"/>
    </source>
</evidence>
<dbReference type="PRINTS" id="PR00193">
    <property type="entry name" value="MYOSINHEAVY"/>
</dbReference>
<dbReference type="InterPro" id="IPR036961">
    <property type="entry name" value="Kinesin_motor_dom_sf"/>
</dbReference>
<accession>A0AAF1B998</accession>
<organism evidence="15 16">
    <name type="scientific">Daucus carota subsp. sativus</name>
    <name type="common">Carrot</name>
    <dbReference type="NCBI Taxonomy" id="79200"/>
    <lineage>
        <taxon>Eukaryota</taxon>
        <taxon>Viridiplantae</taxon>
        <taxon>Streptophyta</taxon>
        <taxon>Embryophyta</taxon>
        <taxon>Tracheophyta</taxon>
        <taxon>Spermatophyta</taxon>
        <taxon>Magnoliopsida</taxon>
        <taxon>eudicotyledons</taxon>
        <taxon>Gunneridae</taxon>
        <taxon>Pentapetalae</taxon>
        <taxon>asterids</taxon>
        <taxon>campanulids</taxon>
        <taxon>Apiales</taxon>
        <taxon>Apiaceae</taxon>
        <taxon>Apioideae</taxon>
        <taxon>Scandiceae</taxon>
        <taxon>Daucinae</taxon>
        <taxon>Daucus</taxon>
        <taxon>Daucus sect. Daucus</taxon>
    </lineage>
</organism>
<dbReference type="Pfam" id="PF00063">
    <property type="entry name" value="Myosin_head"/>
    <property type="match status" value="1"/>
</dbReference>
<keyword evidence="9 10" id="KW-0009">Actin-binding</keyword>
<dbReference type="GO" id="GO:0005524">
    <property type="term" value="F:ATP binding"/>
    <property type="evidence" value="ECO:0007669"/>
    <property type="project" value="UniProtKB-UniRule"/>
</dbReference>
<dbReference type="Gene3D" id="1.20.5.190">
    <property type="match status" value="1"/>
</dbReference>
<feature type="region of interest" description="Actin-binding" evidence="10">
    <location>
        <begin position="613"/>
        <end position="635"/>
    </location>
</feature>